<accession>A0ABY5AR48</accession>
<proteinExistence type="inferred from homology"/>
<evidence type="ECO:0000256" key="9">
    <source>
        <dbReference type="HAMAP-Rule" id="MF_01471"/>
    </source>
</evidence>
<keyword evidence="5 9" id="KW-0255">Endonuclease</keyword>
<reference evidence="11" key="1">
    <citation type="submission" date="2022-06" db="EMBL/GenBank/DDBJ databases">
        <title>Genome sequence of Phormidium yuhuli AB48 isolated from an industrial photobioreactor environment.</title>
        <authorList>
            <person name="Qiu Y."/>
            <person name="Noonan A.J.C."/>
            <person name="Dofher K."/>
            <person name="Koch M."/>
            <person name="Kieft B."/>
            <person name="Lin X."/>
            <person name="Ziels R.M."/>
            <person name="Hallam S.J."/>
        </authorList>
    </citation>
    <scope>NUCLEOTIDE SEQUENCE</scope>
    <source>
        <strain evidence="11">AB48</strain>
    </source>
</reference>
<dbReference type="GO" id="GO:0004519">
    <property type="term" value="F:endonuclease activity"/>
    <property type="evidence" value="ECO:0007669"/>
    <property type="project" value="UniProtKB-KW"/>
</dbReference>
<keyword evidence="7 9" id="KW-0460">Magnesium</keyword>
<comment type="cofactor">
    <cofactor evidence="1 9">
        <name>Mg(2+)</name>
        <dbReference type="ChEBI" id="CHEBI:18420"/>
    </cofactor>
</comment>
<evidence type="ECO:0000256" key="6">
    <source>
        <dbReference type="ARBA" id="ARBA00022801"/>
    </source>
</evidence>
<dbReference type="EMBL" id="CP098611">
    <property type="protein sequence ID" value="USR91693.1"/>
    <property type="molecule type" value="Genomic_DNA"/>
</dbReference>
<dbReference type="PIRSF" id="PIRSF032582">
    <property type="entry name" value="Cas2"/>
    <property type="match status" value="1"/>
</dbReference>
<dbReference type="Pfam" id="PF09827">
    <property type="entry name" value="CRISPR_Cas2"/>
    <property type="match status" value="1"/>
</dbReference>
<dbReference type="InterPro" id="IPR021127">
    <property type="entry name" value="CRISPR_associated_Cas2"/>
</dbReference>
<keyword evidence="6 9" id="KW-0378">Hydrolase</keyword>
<name>A0ABY5AR48_9CYAN</name>
<evidence type="ECO:0000256" key="10">
    <source>
        <dbReference type="PIRNR" id="PIRNR032582"/>
    </source>
</evidence>
<comment type="function">
    <text evidence="9">CRISPR (clustered regularly interspaced short palindromic repeat), is an adaptive immune system that provides protection against mobile genetic elements (viruses, transposable elements and conjugative plasmids). CRISPR clusters contain sequences complementary to antecedent mobile elements and target invading nucleic acids. CRISPR clusters are transcribed and processed into CRISPR RNA (crRNA). Functions as a ssRNA-specific endoribonuclease. Involved in the integration of spacer DNA into the CRISPR cassette.</text>
</comment>
<keyword evidence="4 9" id="KW-0479">Metal-binding</keyword>
<evidence type="ECO:0000256" key="5">
    <source>
        <dbReference type="ARBA" id="ARBA00022759"/>
    </source>
</evidence>
<gene>
    <name evidence="9 11" type="primary">cas2</name>
    <name evidence="11" type="ORF">NEA10_02905</name>
</gene>
<dbReference type="NCBIfam" id="TIGR01573">
    <property type="entry name" value="cas2"/>
    <property type="match status" value="1"/>
</dbReference>
<keyword evidence="12" id="KW-1185">Reference proteome</keyword>
<dbReference type="InterPro" id="IPR019199">
    <property type="entry name" value="Virulence_VapD/CRISPR_Cas2"/>
</dbReference>
<evidence type="ECO:0000313" key="11">
    <source>
        <dbReference type="EMBL" id="USR91693.1"/>
    </source>
</evidence>
<dbReference type="CDD" id="cd09725">
    <property type="entry name" value="Cas2_I_II_III"/>
    <property type="match status" value="1"/>
</dbReference>
<comment type="similarity">
    <text evidence="2 9 10">Belongs to the CRISPR-associated endoribonuclease Cas2 protein family.</text>
</comment>
<keyword evidence="8 9" id="KW-0051">Antiviral defense</keyword>
<evidence type="ECO:0000313" key="12">
    <source>
        <dbReference type="Proteomes" id="UP001056708"/>
    </source>
</evidence>
<dbReference type="Gene3D" id="3.30.70.240">
    <property type="match status" value="1"/>
</dbReference>
<evidence type="ECO:0000256" key="4">
    <source>
        <dbReference type="ARBA" id="ARBA00022723"/>
    </source>
</evidence>
<sequence>MERLYLICYDIVADSRRNRVAKLLLRYGLRVQKSVFECVLTPKQQEQLLRGLDRIIAPREDQVRFYAISGRSRETALILGVQPDWSIDDDVFIV</sequence>
<feature type="binding site" evidence="9">
    <location>
        <position position="10"/>
    </location>
    <ligand>
        <name>Mg(2+)</name>
        <dbReference type="ChEBI" id="CHEBI:18420"/>
        <note>catalytic</note>
    </ligand>
</feature>
<organism evidence="11 12">
    <name type="scientific">Phormidium yuhuli AB48</name>
    <dbReference type="NCBI Taxonomy" id="2940671"/>
    <lineage>
        <taxon>Bacteria</taxon>
        <taxon>Bacillati</taxon>
        <taxon>Cyanobacteriota</taxon>
        <taxon>Cyanophyceae</taxon>
        <taxon>Oscillatoriophycideae</taxon>
        <taxon>Oscillatoriales</taxon>
        <taxon>Oscillatoriaceae</taxon>
        <taxon>Phormidium</taxon>
        <taxon>Phormidium yuhuli</taxon>
    </lineage>
</organism>
<dbReference type="PANTHER" id="PTHR34405">
    <property type="entry name" value="CRISPR-ASSOCIATED ENDORIBONUCLEASE CAS2"/>
    <property type="match status" value="1"/>
</dbReference>
<evidence type="ECO:0000256" key="1">
    <source>
        <dbReference type="ARBA" id="ARBA00001946"/>
    </source>
</evidence>
<evidence type="ECO:0000256" key="8">
    <source>
        <dbReference type="ARBA" id="ARBA00023118"/>
    </source>
</evidence>
<dbReference type="PANTHER" id="PTHR34405:SF3">
    <property type="entry name" value="CRISPR-ASSOCIATED ENDORIBONUCLEASE CAS2 3"/>
    <property type="match status" value="1"/>
</dbReference>
<dbReference type="HAMAP" id="MF_01471">
    <property type="entry name" value="Cas2"/>
    <property type="match status" value="1"/>
</dbReference>
<dbReference type="EC" id="3.1.-.-" evidence="9"/>
<dbReference type="RefSeq" id="WP_087711859.1">
    <property type="nucleotide sequence ID" value="NZ_CP098611.1"/>
</dbReference>
<comment type="subunit">
    <text evidence="9">Homodimer, forms a heterotetramer with a Cas1 homodimer.</text>
</comment>
<evidence type="ECO:0000256" key="2">
    <source>
        <dbReference type="ARBA" id="ARBA00009959"/>
    </source>
</evidence>
<dbReference type="SUPFAM" id="SSF143430">
    <property type="entry name" value="TTP0101/SSO1404-like"/>
    <property type="match status" value="1"/>
</dbReference>
<protein>
    <recommendedName>
        <fullName evidence="9">CRISPR-associated endoribonuclease Cas2</fullName>
        <ecNumber evidence="9">3.1.-.-</ecNumber>
    </recommendedName>
</protein>
<keyword evidence="3 9" id="KW-0540">Nuclease</keyword>
<evidence type="ECO:0000256" key="7">
    <source>
        <dbReference type="ARBA" id="ARBA00022842"/>
    </source>
</evidence>
<dbReference type="Proteomes" id="UP001056708">
    <property type="component" value="Chromosome"/>
</dbReference>
<evidence type="ECO:0000256" key="3">
    <source>
        <dbReference type="ARBA" id="ARBA00022722"/>
    </source>
</evidence>